<comment type="caution">
    <text evidence="2">The sequence shown here is derived from an EMBL/GenBank/DDBJ whole genome shotgun (WGS) entry which is preliminary data.</text>
</comment>
<dbReference type="PROSITE" id="PS51186">
    <property type="entry name" value="GNAT"/>
    <property type="match status" value="1"/>
</dbReference>
<evidence type="ECO:0000313" key="3">
    <source>
        <dbReference type="Proteomes" id="UP000095713"/>
    </source>
</evidence>
<proteinExistence type="predicted"/>
<dbReference type="SUPFAM" id="SSF55729">
    <property type="entry name" value="Acyl-CoA N-acyltransferases (Nat)"/>
    <property type="match status" value="1"/>
</dbReference>
<organism evidence="2 3">
    <name type="scientific">Flavivirga aquatica</name>
    <dbReference type="NCBI Taxonomy" id="1849968"/>
    <lineage>
        <taxon>Bacteria</taxon>
        <taxon>Pseudomonadati</taxon>
        <taxon>Bacteroidota</taxon>
        <taxon>Flavobacteriia</taxon>
        <taxon>Flavobacteriales</taxon>
        <taxon>Flavobacteriaceae</taxon>
        <taxon>Flavivirga</taxon>
    </lineage>
</organism>
<dbReference type="Pfam" id="PF00583">
    <property type="entry name" value="Acetyltransf_1"/>
    <property type="match status" value="1"/>
</dbReference>
<dbReference type="AlphaFoldDB" id="A0A1E5TDD8"/>
<reference evidence="2 3" key="1">
    <citation type="submission" date="2016-05" db="EMBL/GenBank/DDBJ databases">
        <title>Draft Genome Sequence of Algibacter sp. Strain SK-16 Isolated from the Surface Water of Aburatsubo Inlet.</title>
        <authorList>
            <person name="Wong S.-K."/>
            <person name="Yoshizawa S."/>
            <person name="Nakajima Y."/>
            <person name="Ogura Y."/>
            <person name="Tetsuya H."/>
            <person name="Hamasaki K."/>
        </authorList>
    </citation>
    <scope>NUCLEOTIDE SEQUENCE [LARGE SCALE GENOMIC DNA]</scope>
    <source>
        <strain evidence="2 3">SK-16</strain>
    </source>
</reference>
<dbReference type="STRING" id="1849968.A8C32_11785"/>
<dbReference type="Gene3D" id="3.40.630.30">
    <property type="match status" value="1"/>
</dbReference>
<dbReference type="InterPro" id="IPR016181">
    <property type="entry name" value="Acyl_CoA_acyltransferase"/>
</dbReference>
<dbReference type="RefSeq" id="WP_069828830.1">
    <property type="nucleotide sequence ID" value="NZ_MDJD01000007.1"/>
</dbReference>
<sequence length="183" mass="21464">MKNIIYKRIETTEELQQILELQELNLSTSISDQEKKKEGFVTVHHTFEILKLMNNKCAHIIAKSNNRVVGYALCMAKDFKDEIDVLKPMFDNIEDNIRKGIKYIVMGQICIDKSYRKQGVFKSLYSRMKEILKHKYDCIVTEVDSKNERSLGAHLSIGFKILYSYSFNNQDWKILSWNIKEVS</sequence>
<dbReference type="EMBL" id="MDJD01000007">
    <property type="protein sequence ID" value="OEK09393.1"/>
    <property type="molecule type" value="Genomic_DNA"/>
</dbReference>
<keyword evidence="3" id="KW-1185">Reference proteome</keyword>
<dbReference type="OrthoDB" id="5109343at2"/>
<evidence type="ECO:0000313" key="2">
    <source>
        <dbReference type="EMBL" id="OEK09393.1"/>
    </source>
</evidence>
<dbReference type="InterPro" id="IPR000182">
    <property type="entry name" value="GNAT_dom"/>
</dbReference>
<accession>A0A1E5TDD8</accession>
<keyword evidence="2" id="KW-0808">Transferase</keyword>
<dbReference type="GO" id="GO:0016747">
    <property type="term" value="F:acyltransferase activity, transferring groups other than amino-acyl groups"/>
    <property type="evidence" value="ECO:0007669"/>
    <property type="project" value="InterPro"/>
</dbReference>
<protein>
    <submittedName>
        <fullName evidence="2">GNAT family N-acetyltransferase</fullName>
    </submittedName>
</protein>
<dbReference type="Proteomes" id="UP000095713">
    <property type="component" value="Unassembled WGS sequence"/>
</dbReference>
<feature type="domain" description="N-acetyltransferase" evidence="1">
    <location>
        <begin position="4"/>
        <end position="178"/>
    </location>
</feature>
<name>A0A1E5TDD8_9FLAO</name>
<gene>
    <name evidence="2" type="ORF">A8C32_11785</name>
</gene>
<evidence type="ECO:0000259" key="1">
    <source>
        <dbReference type="PROSITE" id="PS51186"/>
    </source>
</evidence>